<comment type="function">
    <text evidence="6">Responsible for synthesis of pseudouridine from uracil.</text>
</comment>
<dbReference type="GO" id="GO:0009982">
    <property type="term" value="F:pseudouridine synthase activity"/>
    <property type="evidence" value="ECO:0007669"/>
    <property type="project" value="InterPro"/>
</dbReference>
<organism evidence="8 9">
    <name type="scientific">Anaerobacillus arseniciselenatis</name>
    <dbReference type="NCBI Taxonomy" id="85682"/>
    <lineage>
        <taxon>Bacteria</taxon>
        <taxon>Bacillati</taxon>
        <taxon>Bacillota</taxon>
        <taxon>Bacilli</taxon>
        <taxon>Bacillales</taxon>
        <taxon>Bacillaceae</taxon>
        <taxon>Anaerobacillus</taxon>
    </lineage>
</organism>
<gene>
    <name evidence="8" type="ORF">BKP35_13450</name>
</gene>
<protein>
    <recommendedName>
        <fullName evidence="6">Pseudouridine synthase</fullName>
        <ecNumber evidence="6">5.4.99.-</ecNumber>
    </recommendedName>
</protein>
<accession>A0A1S2LCM5</accession>
<dbReference type="EC" id="5.4.99.-" evidence="6"/>
<keyword evidence="9" id="KW-1185">Reference proteome</keyword>
<dbReference type="InterPro" id="IPR006145">
    <property type="entry name" value="PsdUridine_synth_RsuA/RluA"/>
</dbReference>
<dbReference type="FunFam" id="3.30.2350.10:FF:000005">
    <property type="entry name" value="Pseudouridine synthase"/>
    <property type="match status" value="1"/>
</dbReference>
<dbReference type="InterPro" id="IPR050188">
    <property type="entry name" value="RluA_PseudoU_synthase"/>
</dbReference>
<dbReference type="PANTHER" id="PTHR21600">
    <property type="entry name" value="MITOCHONDRIAL RNA PSEUDOURIDINE SYNTHASE"/>
    <property type="match status" value="1"/>
</dbReference>
<dbReference type="Gene3D" id="3.30.2350.10">
    <property type="entry name" value="Pseudouridine synthase"/>
    <property type="match status" value="1"/>
</dbReference>
<dbReference type="GO" id="GO:0003723">
    <property type="term" value="F:RNA binding"/>
    <property type="evidence" value="ECO:0007669"/>
    <property type="project" value="UniProtKB-KW"/>
</dbReference>
<evidence type="ECO:0000256" key="2">
    <source>
        <dbReference type="ARBA" id="ARBA00010876"/>
    </source>
</evidence>
<sequence>MRNVKFHWKVEVRHDRCLLREFLRHEKEISRLALTQIKHDGKLLVNGEEVTVRAVLKQGDEVTVIFPDEERGEGMQARNIPLDIVYEDDHLLVINKQANLPTIPSKYHPDYSLANAVMYYYDKNEIPTTFHAVNRLDRDTTGLMIVAKHRYAHDLFSKEQRAGTIKRTYVAIVHGHLEQEFGVINSPIARKEGSIIERAVREDGQEAITHFKVVKPLQDETVVELSLETGRTHQIRVHMASIGHPLLGDDLYGGSLDKINRQALHSWQLQFFHPILKEEMSFEIEPPTDMLQIVG</sequence>
<dbReference type="InterPro" id="IPR006224">
    <property type="entry name" value="PsdUridine_synth_RluA-like_CS"/>
</dbReference>
<proteinExistence type="inferred from homology"/>
<dbReference type="OrthoDB" id="9807829at2"/>
<name>A0A1S2LCM5_9BACI</name>
<dbReference type="InterPro" id="IPR006225">
    <property type="entry name" value="PsdUridine_synth_RluC/D"/>
</dbReference>
<reference evidence="8 9" key="1">
    <citation type="submission" date="2016-10" db="EMBL/GenBank/DDBJ databases">
        <title>Draft genome sequences of four alkaliphilic bacteria belonging to the Anaerobacillus genus.</title>
        <authorList>
            <person name="Bassil N.M."/>
            <person name="Lloyd J.R."/>
        </authorList>
    </citation>
    <scope>NUCLEOTIDE SEQUENCE [LARGE SCALE GENOMIC DNA]</scope>
    <source>
        <strain evidence="8 9">DSM 15340</strain>
    </source>
</reference>
<dbReference type="NCBIfam" id="TIGR00005">
    <property type="entry name" value="rluA_subfam"/>
    <property type="match status" value="1"/>
</dbReference>
<evidence type="ECO:0000313" key="8">
    <source>
        <dbReference type="EMBL" id="OIJ10116.1"/>
    </source>
</evidence>
<evidence type="ECO:0000256" key="3">
    <source>
        <dbReference type="ARBA" id="ARBA00023235"/>
    </source>
</evidence>
<dbReference type="AlphaFoldDB" id="A0A1S2LCM5"/>
<feature type="active site" evidence="4">
    <location>
        <position position="137"/>
    </location>
</feature>
<comment type="similarity">
    <text evidence="2 6">Belongs to the pseudouridine synthase RluA family.</text>
</comment>
<keyword evidence="3 6" id="KW-0413">Isomerase</keyword>
<dbReference type="InterPro" id="IPR020103">
    <property type="entry name" value="PsdUridine_synth_cat_dom_sf"/>
</dbReference>
<dbReference type="GO" id="GO:0140098">
    <property type="term" value="F:catalytic activity, acting on RNA"/>
    <property type="evidence" value="ECO:0007669"/>
    <property type="project" value="UniProtKB-ARBA"/>
</dbReference>
<evidence type="ECO:0000256" key="6">
    <source>
        <dbReference type="RuleBase" id="RU362028"/>
    </source>
</evidence>
<dbReference type="GO" id="GO:0000455">
    <property type="term" value="P:enzyme-directed rRNA pseudouridine synthesis"/>
    <property type="evidence" value="ECO:0007669"/>
    <property type="project" value="TreeGrafter"/>
</dbReference>
<feature type="domain" description="Pseudouridine synthase RsuA/RluA-like" evidence="7">
    <location>
        <begin position="90"/>
        <end position="241"/>
    </location>
</feature>
<dbReference type="PROSITE" id="PS50889">
    <property type="entry name" value="S4"/>
    <property type="match status" value="1"/>
</dbReference>
<comment type="catalytic activity">
    <reaction evidence="1 6">
        <text>a uridine in RNA = a pseudouridine in RNA</text>
        <dbReference type="Rhea" id="RHEA:48348"/>
        <dbReference type="Rhea" id="RHEA-COMP:12068"/>
        <dbReference type="Rhea" id="RHEA-COMP:12069"/>
        <dbReference type="ChEBI" id="CHEBI:65314"/>
        <dbReference type="ChEBI" id="CHEBI:65315"/>
    </reaction>
</comment>
<dbReference type="PANTHER" id="PTHR21600:SF35">
    <property type="entry name" value="PSEUDOURIDINE SYNTHASE"/>
    <property type="match status" value="1"/>
</dbReference>
<dbReference type="RefSeq" id="WP_071313880.1">
    <property type="nucleotide sequence ID" value="NZ_MLQQ01000040.1"/>
</dbReference>
<evidence type="ECO:0000256" key="5">
    <source>
        <dbReference type="PROSITE-ProRule" id="PRU00182"/>
    </source>
</evidence>
<dbReference type="EMBL" id="MLQQ01000040">
    <property type="protein sequence ID" value="OIJ10116.1"/>
    <property type="molecule type" value="Genomic_DNA"/>
</dbReference>
<keyword evidence="5" id="KW-0694">RNA-binding</keyword>
<evidence type="ECO:0000313" key="9">
    <source>
        <dbReference type="Proteomes" id="UP000180098"/>
    </source>
</evidence>
<dbReference type="Pfam" id="PF00849">
    <property type="entry name" value="PseudoU_synth_2"/>
    <property type="match status" value="1"/>
</dbReference>
<comment type="caution">
    <text evidence="8">The sequence shown here is derived from an EMBL/GenBank/DDBJ whole genome shotgun (WGS) entry which is preliminary data.</text>
</comment>
<evidence type="ECO:0000256" key="4">
    <source>
        <dbReference type="PIRSR" id="PIRSR606225-1"/>
    </source>
</evidence>
<dbReference type="PROSITE" id="PS01129">
    <property type="entry name" value="PSI_RLU"/>
    <property type="match status" value="1"/>
</dbReference>
<dbReference type="Proteomes" id="UP000180098">
    <property type="component" value="Unassembled WGS sequence"/>
</dbReference>
<evidence type="ECO:0000256" key="1">
    <source>
        <dbReference type="ARBA" id="ARBA00000073"/>
    </source>
</evidence>
<dbReference type="SUPFAM" id="SSF55120">
    <property type="entry name" value="Pseudouridine synthase"/>
    <property type="match status" value="1"/>
</dbReference>
<evidence type="ECO:0000259" key="7">
    <source>
        <dbReference type="Pfam" id="PF00849"/>
    </source>
</evidence>
<dbReference type="CDD" id="cd02869">
    <property type="entry name" value="PseudoU_synth_RluA_like"/>
    <property type="match status" value="1"/>
</dbReference>